<dbReference type="EMBL" id="VIGB01000003">
    <property type="protein sequence ID" value="TQF02633.1"/>
    <property type="molecule type" value="Genomic_DNA"/>
</dbReference>
<reference evidence="4 5" key="1">
    <citation type="submission" date="2019-06" db="EMBL/GenBank/DDBJ databases">
        <title>Description of Kitasatospora acidophila sp. nov. isolated from pine grove soil, and reclassification of Streptomyces novaecaesareae to Kitasatospora novaeceasareae comb. nov.</title>
        <authorList>
            <person name="Kim M.J."/>
        </authorList>
    </citation>
    <scope>NUCLEOTIDE SEQUENCE [LARGE SCALE GENOMIC DNA]</scope>
    <source>
        <strain evidence="4 5">MMS16-CNU292</strain>
    </source>
</reference>
<evidence type="ECO:0000256" key="3">
    <source>
        <dbReference type="HAMAP-Rule" id="MF_00502"/>
    </source>
</evidence>
<dbReference type="GO" id="GO:1990904">
    <property type="term" value="C:ribonucleoprotein complex"/>
    <property type="evidence" value="ECO:0007669"/>
    <property type="project" value="UniProtKB-KW"/>
</dbReference>
<dbReference type="NCBIfam" id="TIGR00105">
    <property type="entry name" value="L31"/>
    <property type="match status" value="1"/>
</dbReference>
<name>A0A540W0V9_9ACTN</name>
<evidence type="ECO:0000313" key="4">
    <source>
        <dbReference type="EMBL" id="TQF02633.1"/>
    </source>
</evidence>
<dbReference type="InterPro" id="IPR027493">
    <property type="entry name" value="Ribosomal_bL31_B"/>
</dbReference>
<keyword evidence="5" id="KW-1185">Reference proteome</keyword>
<organism evidence="4 5">
    <name type="scientific">Kitasatospora acidiphila</name>
    <dbReference type="NCBI Taxonomy" id="2567942"/>
    <lineage>
        <taxon>Bacteria</taxon>
        <taxon>Bacillati</taxon>
        <taxon>Actinomycetota</taxon>
        <taxon>Actinomycetes</taxon>
        <taxon>Kitasatosporales</taxon>
        <taxon>Streptomycetaceae</taxon>
        <taxon>Kitasatospora</taxon>
    </lineage>
</organism>
<dbReference type="Pfam" id="PF01197">
    <property type="entry name" value="Ribosomal_L31"/>
    <property type="match status" value="1"/>
</dbReference>
<dbReference type="Proteomes" id="UP000319103">
    <property type="component" value="Unassembled WGS sequence"/>
</dbReference>
<dbReference type="GO" id="GO:0003735">
    <property type="term" value="F:structural constituent of ribosome"/>
    <property type="evidence" value="ECO:0007669"/>
    <property type="project" value="InterPro"/>
</dbReference>
<dbReference type="RefSeq" id="WP_141633323.1">
    <property type="nucleotide sequence ID" value="NZ_VIGB01000003.1"/>
</dbReference>
<proteinExistence type="inferred from homology"/>
<dbReference type="PANTHER" id="PTHR33280">
    <property type="entry name" value="50S RIBOSOMAL PROTEIN L31, CHLOROPLASTIC"/>
    <property type="match status" value="1"/>
</dbReference>
<evidence type="ECO:0000256" key="1">
    <source>
        <dbReference type="ARBA" id="ARBA00022980"/>
    </source>
</evidence>
<dbReference type="GO" id="GO:0005840">
    <property type="term" value="C:ribosome"/>
    <property type="evidence" value="ECO:0007669"/>
    <property type="project" value="UniProtKB-KW"/>
</dbReference>
<dbReference type="SUPFAM" id="SSF143800">
    <property type="entry name" value="L28p-like"/>
    <property type="match status" value="1"/>
</dbReference>
<dbReference type="PRINTS" id="PR01249">
    <property type="entry name" value="RIBOSOMALL31"/>
</dbReference>
<comment type="subunit">
    <text evidence="3">Part of the 50S ribosomal subunit.</text>
</comment>
<dbReference type="PROSITE" id="PS01143">
    <property type="entry name" value="RIBOSOMAL_L31"/>
    <property type="match status" value="1"/>
</dbReference>
<dbReference type="Gene3D" id="4.10.830.30">
    <property type="entry name" value="Ribosomal protein L31"/>
    <property type="match status" value="1"/>
</dbReference>
<dbReference type="AlphaFoldDB" id="A0A540W0V9"/>
<dbReference type="PANTHER" id="PTHR33280:SF1">
    <property type="entry name" value="LARGE RIBOSOMAL SUBUNIT PROTEIN BL31C"/>
    <property type="match status" value="1"/>
</dbReference>
<dbReference type="NCBIfam" id="NF002462">
    <property type="entry name" value="PRK01678.1"/>
    <property type="match status" value="1"/>
</dbReference>
<keyword evidence="2 3" id="KW-0687">Ribonucleoprotein</keyword>
<keyword evidence="1 3" id="KW-0689">Ribosomal protein</keyword>
<dbReference type="HAMAP" id="MF_00502">
    <property type="entry name" value="Ribosomal_bL31_2"/>
    <property type="match status" value="1"/>
</dbReference>
<dbReference type="GO" id="GO:0006412">
    <property type="term" value="P:translation"/>
    <property type="evidence" value="ECO:0007669"/>
    <property type="project" value="UniProtKB-UniRule"/>
</dbReference>
<sequence length="83" mass="9261">MKPDIHPAYRPVVFRDRAGGLAFLTRSTATSDKTIDWEDGNSYPVIDVEVSSASHPFYTGKSRVVDVAGRVERFNRRYGSARG</sequence>
<dbReference type="InterPro" id="IPR034704">
    <property type="entry name" value="Ribosomal_bL28/bL31-like_sf"/>
</dbReference>
<evidence type="ECO:0000256" key="2">
    <source>
        <dbReference type="ARBA" id="ARBA00023274"/>
    </source>
</evidence>
<dbReference type="OrthoDB" id="9803251at2"/>
<gene>
    <name evidence="3" type="primary">rpmE2</name>
    <name evidence="4" type="ORF">E6W39_10640</name>
</gene>
<comment type="similarity">
    <text evidence="3">Belongs to the bacterial ribosomal protein bL31 family. Type B subfamily.</text>
</comment>
<protein>
    <recommendedName>
        <fullName evidence="3">Large ribosomal subunit protein bL31B</fullName>
    </recommendedName>
</protein>
<evidence type="ECO:0000313" key="5">
    <source>
        <dbReference type="Proteomes" id="UP000319103"/>
    </source>
</evidence>
<dbReference type="InterPro" id="IPR042105">
    <property type="entry name" value="Ribosomal_bL31_sf"/>
</dbReference>
<dbReference type="InterPro" id="IPR002150">
    <property type="entry name" value="Ribosomal_bL31"/>
</dbReference>
<accession>A0A540W0V9</accession>
<comment type="caution">
    <text evidence="4">The sequence shown here is derived from an EMBL/GenBank/DDBJ whole genome shotgun (WGS) entry which is preliminary data.</text>
</comment>